<dbReference type="EMBL" id="CAJVPU010043696">
    <property type="protein sequence ID" value="CAG8746219.1"/>
    <property type="molecule type" value="Genomic_DNA"/>
</dbReference>
<gene>
    <name evidence="1" type="ORF">DHETER_LOCUS14361</name>
</gene>
<name>A0ACA9QCT9_9GLOM</name>
<dbReference type="Proteomes" id="UP000789702">
    <property type="component" value="Unassembled WGS sequence"/>
</dbReference>
<proteinExistence type="predicted"/>
<feature type="non-terminal residue" evidence="1">
    <location>
        <position position="268"/>
    </location>
</feature>
<reference evidence="1" key="1">
    <citation type="submission" date="2021-06" db="EMBL/GenBank/DDBJ databases">
        <authorList>
            <person name="Kallberg Y."/>
            <person name="Tangrot J."/>
            <person name="Rosling A."/>
        </authorList>
    </citation>
    <scope>NUCLEOTIDE SEQUENCE</scope>
    <source>
        <strain evidence="1">IL203A</strain>
    </source>
</reference>
<sequence>MHGDSHVDLNDTEKLLLLEYILRVKDASKLHGLPLLPVGNKPFTSFKPRCHNELYYVANEKEHTFIDKNFMGKIVDNTIGKELLTTLHNYATNEEDINIQILSDAEFAKILNENIMYYKVENSENLQEIKIERKKMQWIYKIWDHLQQTNRDLSWFLDVYLLLIDTNENNNFIILRKLGAKQKCLCRSSQKHLPLFVDIVQILSLLGSTFISVNFENILKYEKLKSYVIEIDNVTAVLSSFEVHSSFPSNLVQTNLTHHQRNILTSYL</sequence>
<evidence type="ECO:0000313" key="2">
    <source>
        <dbReference type="Proteomes" id="UP000789702"/>
    </source>
</evidence>
<protein>
    <submittedName>
        <fullName evidence="1">5901_t:CDS:1</fullName>
    </submittedName>
</protein>
<accession>A0ACA9QCT9</accession>
<keyword evidence="2" id="KW-1185">Reference proteome</keyword>
<organism evidence="1 2">
    <name type="scientific">Dentiscutata heterogama</name>
    <dbReference type="NCBI Taxonomy" id="1316150"/>
    <lineage>
        <taxon>Eukaryota</taxon>
        <taxon>Fungi</taxon>
        <taxon>Fungi incertae sedis</taxon>
        <taxon>Mucoromycota</taxon>
        <taxon>Glomeromycotina</taxon>
        <taxon>Glomeromycetes</taxon>
        <taxon>Diversisporales</taxon>
        <taxon>Gigasporaceae</taxon>
        <taxon>Dentiscutata</taxon>
    </lineage>
</organism>
<comment type="caution">
    <text evidence="1">The sequence shown here is derived from an EMBL/GenBank/DDBJ whole genome shotgun (WGS) entry which is preliminary data.</text>
</comment>
<evidence type="ECO:0000313" key="1">
    <source>
        <dbReference type="EMBL" id="CAG8746219.1"/>
    </source>
</evidence>